<feature type="binding site" evidence="5">
    <location>
        <position position="101"/>
    </location>
    <ligand>
        <name>FMN</name>
        <dbReference type="ChEBI" id="CHEBI:58210"/>
    </ligand>
</feature>
<dbReference type="InterPro" id="IPR012349">
    <property type="entry name" value="Split_barrel_FMN-bd"/>
</dbReference>
<evidence type="ECO:0000259" key="7">
    <source>
        <dbReference type="Pfam" id="PF10590"/>
    </source>
</evidence>
<evidence type="ECO:0000256" key="2">
    <source>
        <dbReference type="ARBA" id="ARBA00022630"/>
    </source>
</evidence>
<feature type="binding site" evidence="5">
    <location>
        <begin position="57"/>
        <end position="62"/>
    </location>
    <ligand>
        <name>FMN</name>
        <dbReference type="ChEBI" id="CHEBI:58210"/>
    </ligand>
</feature>
<comment type="function">
    <text evidence="5">Catalyzes the oxidation of either pyridoxine 5'-phosphate (PNP) or pyridoxamine 5'-phosphate (PMP) into pyridoxal 5'-phosphate (PLP).</text>
</comment>
<dbReference type="SUPFAM" id="SSF50475">
    <property type="entry name" value="FMN-binding split barrel"/>
    <property type="match status" value="1"/>
</dbReference>
<keyword evidence="2 5" id="KW-0285">Flavoprotein</keyword>
<comment type="caution">
    <text evidence="8">The sequence shown here is derived from an EMBL/GenBank/DDBJ whole genome shotgun (WGS) entry which is preliminary data.</text>
</comment>
<comment type="similarity">
    <text evidence="1 5">Belongs to the pyridoxamine 5'-phosphate oxidase family.</text>
</comment>
<comment type="catalytic activity">
    <reaction evidence="5">
        <text>pyridoxine 5'-phosphate + O2 = pyridoxal 5'-phosphate + H2O2</text>
        <dbReference type="Rhea" id="RHEA:15149"/>
        <dbReference type="ChEBI" id="CHEBI:15379"/>
        <dbReference type="ChEBI" id="CHEBI:16240"/>
        <dbReference type="ChEBI" id="CHEBI:58589"/>
        <dbReference type="ChEBI" id="CHEBI:597326"/>
        <dbReference type="EC" id="1.4.3.5"/>
    </reaction>
</comment>
<evidence type="ECO:0000256" key="1">
    <source>
        <dbReference type="ARBA" id="ARBA00007301"/>
    </source>
</evidence>
<feature type="binding site" evidence="5">
    <location>
        <begin position="136"/>
        <end position="137"/>
    </location>
    <ligand>
        <name>FMN</name>
        <dbReference type="ChEBI" id="CHEBI:58210"/>
    </ligand>
</feature>
<dbReference type="RefSeq" id="WP_344473240.1">
    <property type="nucleotide sequence ID" value="NZ_BAAASB010000003.1"/>
</dbReference>
<reference evidence="9" key="1">
    <citation type="journal article" date="2019" name="Int. J. Syst. Evol. Microbiol.">
        <title>The Global Catalogue of Microorganisms (GCM) 10K type strain sequencing project: providing services to taxonomists for standard genome sequencing and annotation.</title>
        <authorList>
            <consortium name="The Broad Institute Genomics Platform"/>
            <consortium name="The Broad Institute Genome Sequencing Center for Infectious Disease"/>
            <person name="Wu L."/>
            <person name="Ma J."/>
        </authorList>
    </citation>
    <scope>NUCLEOTIDE SEQUENCE [LARGE SCALE GENOMIC DNA]</scope>
    <source>
        <strain evidence="9">PCU 266</strain>
    </source>
</reference>
<keyword evidence="5" id="KW-0664">Pyridoxine biosynthesis</keyword>
<keyword evidence="4 5" id="KW-0560">Oxidoreductase</keyword>
<name>A0ABW0AGD3_9ACTN</name>
<feature type="binding site" evidence="5">
    <location>
        <position position="181"/>
    </location>
    <ligand>
        <name>FMN</name>
        <dbReference type="ChEBI" id="CHEBI:58210"/>
    </ligand>
</feature>
<organism evidence="8 9">
    <name type="scientific">Streptomyces amakusaensis</name>
    <dbReference type="NCBI Taxonomy" id="67271"/>
    <lineage>
        <taxon>Bacteria</taxon>
        <taxon>Bacillati</taxon>
        <taxon>Actinomycetota</taxon>
        <taxon>Actinomycetes</taxon>
        <taxon>Kitasatosporales</taxon>
        <taxon>Streptomycetaceae</taxon>
        <taxon>Streptomyces</taxon>
    </lineage>
</organism>
<evidence type="ECO:0000256" key="5">
    <source>
        <dbReference type="HAMAP-Rule" id="MF_01629"/>
    </source>
</evidence>
<comment type="subunit">
    <text evidence="5">Homodimer.</text>
</comment>
<comment type="catalytic activity">
    <reaction evidence="5">
        <text>pyridoxamine 5'-phosphate + O2 + H2O = pyridoxal 5'-phosphate + H2O2 + NH4(+)</text>
        <dbReference type="Rhea" id="RHEA:15817"/>
        <dbReference type="ChEBI" id="CHEBI:15377"/>
        <dbReference type="ChEBI" id="CHEBI:15379"/>
        <dbReference type="ChEBI" id="CHEBI:16240"/>
        <dbReference type="ChEBI" id="CHEBI:28938"/>
        <dbReference type="ChEBI" id="CHEBI:58451"/>
        <dbReference type="ChEBI" id="CHEBI:597326"/>
        <dbReference type="EC" id="1.4.3.5"/>
    </reaction>
</comment>
<feature type="binding site" evidence="5">
    <location>
        <position position="119"/>
    </location>
    <ligand>
        <name>substrate</name>
    </ligand>
</feature>
<dbReference type="NCBIfam" id="NF004231">
    <property type="entry name" value="PRK05679.1"/>
    <property type="match status" value="1"/>
</dbReference>
<dbReference type="PIRSF" id="PIRSF000190">
    <property type="entry name" value="Pyd_amn-ph_oxd"/>
    <property type="match status" value="1"/>
</dbReference>
<evidence type="ECO:0000259" key="6">
    <source>
        <dbReference type="Pfam" id="PF01243"/>
    </source>
</evidence>
<feature type="binding site" evidence="5">
    <location>
        <position position="127"/>
    </location>
    <ligand>
        <name>substrate</name>
    </ligand>
</feature>
<feature type="binding site" evidence="5">
    <location>
        <position position="62"/>
    </location>
    <ligand>
        <name>substrate</name>
    </ligand>
</feature>
<dbReference type="EC" id="1.4.3.5" evidence="5"/>
<evidence type="ECO:0000256" key="4">
    <source>
        <dbReference type="ARBA" id="ARBA00023002"/>
    </source>
</evidence>
<dbReference type="Proteomes" id="UP001596160">
    <property type="component" value="Unassembled WGS sequence"/>
</dbReference>
<comment type="pathway">
    <text evidence="5">Cofactor metabolism; pyridoxal 5'-phosphate salvage; pyridoxal 5'-phosphate from pyridoxine 5'-phosphate: step 1/1.</text>
</comment>
<evidence type="ECO:0000256" key="3">
    <source>
        <dbReference type="ARBA" id="ARBA00022643"/>
    </source>
</evidence>
<dbReference type="GO" id="GO:0004733">
    <property type="term" value="F:pyridoxamine phosphate oxidase activity"/>
    <property type="evidence" value="ECO:0007669"/>
    <property type="project" value="UniProtKB-EC"/>
</dbReference>
<comment type="pathway">
    <text evidence="5">Cofactor metabolism; pyridoxal 5'-phosphate salvage; pyridoxal 5'-phosphate from pyridoxamine 5'-phosphate: step 1/1.</text>
</comment>
<sequence length="210" mass="23940">MLDLKAEGIDSAKGPAAEETPFEWFEQWIAEAGRQEINDPNAMALATAGEDGLPDVRMVLLKEYDTEGFVFFTNTQSNKGAELAANMQASAVLHWKSMRRQVRFRGPVETVTDAEADAYFVSRAPDSRIGAWASRQSRPLGSRRELDEAVAREGARFGDAEVPRPPYWSGYRIRPTYIEFWSDRPFRLHDRFVFSRQKPEGPWHLGRLYP</sequence>
<feature type="domain" description="Pyridoxine 5'-phosphate oxidase dimerisation C-terminal" evidence="7">
    <location>
        <begin position="168"/>
        <end position="210"/>
    </location>
</feature>
<dbReference type="NCBIfam" id="TIGR00558">
    <property type="entry name" value="pdxH"/>
    <property type="match status" value="1"/>
</dbReference>
<dbReference type="PANTHER" id="PTHR10851">
    <property type="entry name" value="PYRIDOXINE-5-PHOSPHATE OXIDASE"/>
    <property type="match status" value="1"/>
</dbReference>
<feature type="binding site" evidence="5">
    <location>
        <position position="123"/>
    </location>
    <ligand>
        <name>substrate</name>
    </ligand>
</feature>
<gene>
    <name evidence="5 8" type="primary">pdxH</name>
    <name evidence="8" type="ORF">ACFPRH_03550</name>
</gene>
<feature type="binding site" evidence="5">
    <location>
        <begin position="187"/>
        <end position="189"/>
    </location>
    <ligand>
        <name>substrate</name>
    </ligand>
</feature>
<evidence type="ECO:0000313" key="8">
    <source>
        <dbReference type="EMBL" id="MFC5150809.1"/>
    </source>
</evidence>
<dbReference type="Pfam" id="PF10590">
    <property type="entry name" value="PNP_phzG_C"/>
    <property type="match status" value="1"/>
</dbReference>
<dbReference type="PANTHER" id="PTHR10851:SF0">
    <property type="entry name" value="PYRIDOXINE-5'-PHOSPHATE OXIDASE"/>
    <property type="match status" value="1"/>
</dbReference>
<accession>A0ABW0AGD3</accession>
<dbReference type="HAMAP" id="MF_01629">
    <property type="entry name" value="PdxH"/>
    <property type="match status" value="1"/>
</dbReference>
<comment type="caution">
    <text evidence="5">Lacks conserved residue(s) required for the propagation of feature annotation.</text>
</comment>
<comment type="cofactor">
    <cofactor evidence="5">
        <name>FMN</name>
        <dbReference type="ChEBI" id="CHEBI:58210"/>
    </cofactor>
    <text evidence="5">Binds 1 FMN per subunit.</text>
</comment>
<proteinExistence type="inferred from homology"/>
<evidence type="ECO:0000313" key="9">
    <source>
        <dbReference type="Proteomes" id="UP001596160"/>
    </source>
</evidence>
<dbReference type="Pfam" id="PF01243">
    <property type="entry name" value="PNPOx_N"/>
    <property type="match status" value="1"/>
</dbReference>
<feature type="binding site" evidence="5">
    <location>
        <position position="79"/>
    </location>
    <ligand>
        <name>FMN</name>
        <dbReference type="ChEBI" id="CHEBI:58210"/>
    </ligand>
</feature>
<dbReference type="Gene3D" id="2.30.110.10">
    <property type="entry name" value="Electron Transport, Fmn-binding Protein, Chain A"/>
    <property type="match status" value="1"/>
</dbReference>
<dbReference type="InterPro" id="IPR019576">
    <property type="entry name" value="Pyridoxamine_oxidase_dimer_C"/>
</dbReference>
<keyword evidence="3 5" id="KW-0288">FMN</keyword>
<protein>
    <recommendedName>
        <fullName evidence="5">Pyridoxine/pyridoxamine 5'-phosphate oxidase</fullName>
        <ecNumber evidence="5">1.4.3.5</ecNumber>
    </recommendedName>
    <alternativeName>
        <fullName evidence="5">PNP/PMP oxidase</fullName>
        <shortName evidence="5">PNPOx</shortName>
    </alternativeName>
    <alternativeName>
        <fullName evidence="5">Pyridoxal 5'-phosphate synthase</fullName>
    </alternativeName>
</protein>
<keyword evidence="9" id="KW-1185">Reference proteome</keyword>
<feature type="binding site" evidence="5">
    <location>
        <begin position="72"/>
        <end position="73"/>
    </location>
    <ligand>
        <name>FMN</name>
        <dbReference type="ChEBI" id="CHEBI:58210"/>
    </ligand>
</feature>
<dbReference type="InterPro" id="IPR011576">
    <property type="entry name" value="Pyridox_Oxase_N"/>
</dbReference>
<feature type="binding site" evidence="5">
    <location>
        <position position="191"/>
    </location>
    <ligand>
        <name>FMN</name>
        <dbReference type="ChEBI" id="CHEBI:58210"/>
    </ligand>
</feature>
<dbReference type="EMBL" id="JBHSKP010000002">
    <property type="protein sequence ID" value="MFC5150809.1"/>
    <property type="molecule type" value="Genomic_DNA"/>
</dbReference>
<dbReference type="InterPro" id="IPR000659">
    <property type="entry name" value="Pyridox_Oxase"/>
</dbReference>
<feature type="domain" description="Pyridoxamine 5'-phosphate oxidase N-terminal" evidence="6">
    <location>
        <begin position="31"/>
        <end position="147"/>
    </location>
</feature>